<keyword evidence="1 2" id="KW-0145">Chemotaxis</keyword>
<dbReference type="GO" id="GO:0006935">
    <property type="term" value="P:chemotaxis"/>
    <property type="evidence" value="ECO:0007669"/>
    <property type="project" value="UniProtKB-UniRule"/>
</dbReference>
<comment type="catalytic activity">
    <reaction evidence="1">
        <text>L-glutaminyl-[protein] + H2O = L-glutamyl-[protein] + NH4(+)</text>
        <dbReference type="Rhea" id="RHEA:16441"/>
        <dbReference type="Rhea" id="RHEA-COMP:10207"/>
        <dbReference type="Rhea" id="RHEA-COMP:10208"/>
        <dbReference type="ChEBI" id="CHEBI:15377"/>
        <dbReference type="ChEBI" id="CHEBI:28938"/>
        <dbReference type="ChEBI" id="CHEBI:29973"/>
        <dbReference type="ChEBI" id="CHEBI:30011"/>
        <dbReference type="EC" id="3.5.1.44"/>
    </reaction>
</comment>
<organism evidence="6 7">
    <name type="scientific">Elioraea tepida</name>
    <dbReference type="NCBI Taxonomy" id="2843330"/>
    <lineage>
        <taxon>Bacteria</taxon>
        <taxon>Pseudomonadati</taxon>
        <taxon>Pseudomonadota</taxon>
        <taxon>Alphaproteobacteria</taxon>
        <taxon>Acetobacterales</taxon>
        <taxon>Elioraeaceae</taxon>
        <taxon>Elioraea</taxon>
    </lineage>
</organism>
<dbReference type="CDD" id="cd17541">
    <property type="entry name" value="REC_CheB-like"/>
    <property type="match status" value="1"/>
</dbReference>
<name>A0A975U186_9PROT</name>
<evidence type="ECO:0000313" key="6">
    <source>
        <dbReference type="EMBL" id="QXM24434.1"/>
    </source>
</evidence>
<evidence type="ECO:0000259" key="4">
    <source>
        <dbReference type="PROSITE" id="PS50110"/>
    </source>
</evidence>
<dbReference type="Pfam" id="PF01339">
    <property type="entry name" value="CheB_methylest"/>
    <property type="match status" value="1"/>
</dbReference>
<keyword evidence="1 2" id="KW-0378">Hydrolase</keyword>
<comment type="domain">
    <text evidence="1">Contains a C-terminal catalytic domain, and an N-terminal region which modulates catalytic activity.</text>
</comment>
<proteinExistence type="inferred from homology"/>
<dbReference type="KEGG" id="elio:KO353_14505"/>
<feature type="active site" evidence="1 2">
    <location>
        <position position="310"/>
    </location>
</feature>
<dbReference type="InterPro" id="IPR000673">
    <property type="entry name" value="Sig_transdc_resp-reg_Me-estase"/>
</dbReference>
<comment type="similarity">
    <text evidence="1">Belongs to the CheB family.</text>
</comment>
<dbReference type="GO" id="GO:0008984">
    <property type="term" value="F:protein-glutamate methylesterase activity"/>
    <property type="evidence" value="ECO:0007669"/>
    <property type="project" value="UniProtKB-UniRule"/>
</dbReference>
<sequence length="371" mass="38185">MTPVQAPAPAAAEAAADDPRVRVLVCDDSAVIRGLITRMLESDSEIAVVARAANGRDAIAAVRATRPDVCVLDIEMPVMDGLAALPELLRVDPELKVVMASTLTTRGADIALRALRLGAADYVPKPTTTAVIASEASFRDEIVAKVKGLGQQRRRLRRIAPRPAPPPPTLRPQSGVFRPAVVAIGASTGGPQALFTLFSGLGRSVPVPLLVTQHMPATFTAVLADHLDRLGGPPCAEAKDGETPLPGRAYLAPGDTHLTVVQDGGVVRIRLSKAPPENFCRPAVDPMLRSAAAAYAGRVLVVMLTGMGQDGMKGAEAVVAAGGRVIAQDEATSVVWGMPGAVTRAGLASAVLPLASIASAVTSSFGSGAHA</sequence>
<dbReference type="PANTHER" id="PTHR42872:SF3">
    <property type="entry name" value="PROTEIN-GLUTAMATE METHYLESTERASE_PROTEIN-GLUTAMINE GLUTAMINASE 1"/>
    <property type="match status" value="1"/>
</dbReference>
<dbReference type="Proteomes" id="UP000694001">
    <property type="component" value="Chromosome"/>
</dbReference>
<feature type="active site" evidence="1 2">
    <location>
        <position position="187"/>
    </location>
</feature>
<evidence type="ECO:0000259" key="5">
    <source>
        <dbReference type="PROSITE" id="PS50122"/>
    </source>
</evidence>
<feature type="domain" description="Response regulatory" evidence="4">
    <location>
        <begin position="22"/>
        <end position="140"/>
    </location>
</feature>
<gene>
    <name evidence="1" type="primary">cheB</name>
    <name evidence="6" type="ORF">KO353_14505</name>
</gene>
<dbReference type="PROSITE" id="PS50110">
    <property type="entry name" value="RESPONSE_REGULATORY"/>
    <property type="match status" value="1"/>
</dbReference>
<comment type="PTM">
    <text evidence="1">Phosphorylated by CheA. Phosphorylation of the N-terminal regulatory domain activates the methylesterase activity.</text>
</comment>
<dbReference type="PIRSF" id="PIRSF000876">
    <property type="entry name" value="RR_chemtxs_CheB"/>
    <property type="match status" value="1"/>
</dbReference>
<evidence type="ECO:0000256" key="3">
    <source>
        <dbReference type="PROSITE-ProRule" id="PRU00169"/>
    </source>
</evidence>
<dbReference type="RefSeq" id="WP_218285491.1">
    <property type="nucleotide sequence ID" value="NZ_CP076448.1"/>
</dbReference>
<keyword evidence="1 3" id="KW-0597">Phosphoprotein</keyword>
<dbReference type="GO" id="GO:0000156">
    <property type="term" value="F:phosphorelay response regulator activity"/>
    <property type="evidence" value="ECO:0007669"/>
    <property type="project" value="InterPro"/>
</dbReference>
<evidence type="ECO:0000256" key="1">
    <source>
        <dbReference type="HAMAP-Rule" id="MF_00099"/>
    </source>
</evidence>
<accession>A0A975U186</accession>
<comment type="catalytic activity">
    <reaction evidence="1">
        <text>[protein]-L-glutamate 5-O-methyl ester + H2O = L-glutamyl-[protein] + methanol + H(+)</text>
        <dbReference type="Rhea" id="RHEA:23236"/>
        <dbReference type="Rhea" id="RHEA-COMP:10208"/>
        <dbReference type="Rhea" id="RHEA-COMP:10311"/>
        <dbReference type="ChEBI" id="CHEBI:15377"/>
        <dbReference type="ChEBI" id="CHEBI:15378"/>
        <dbReference type="ChEBI" id="CHEBI:17790"/>
        <dbReference type="ChEBI" id="CHEBI:29973"/>
        <dbReference type="ChEBI" id="CHEBI:82795"/>
        <dbReference type="EC" id="3.1.1.61"/>
    </reaction>
</comment>
<dbReference type="EMBL" id="CP076448">
    <property type="protein sequence ID" value="QXM24434.1"/>
    <property type="molecule type" value="Genomic_DNA"/>
</dbReference>
<dbReference type="GO" id="GO:0005737">
    <property type="term" value="C:cytoplasm"/>
    <property type="evidence" value="ECO:0007669"/>
    <property type="project" value="UniProtKB-SubCell"/>
</dbReference>
<dbReference type="PANTHER" id="PTHR42872">
    <property type="entry name" value="PROTEIN-GLUTAMATE METHYLESTERASE/PROTEIN-GLUTAMINE GLUTAMINASE"/>
    <property type="match status" value="1"/>
</dbReference>
<dbReference type="AlphaFoldDB" id="A0A975U186"/>
<protein>
    <recommendedName>
        <fullName evidence="1">Protein-glutamate methylesterase/protein-glutamine glutaminase</fullName>
        <ecNumber evidence="1">3.1.1.61</ecNumber>
        <ecNumber evidence="1">3.5.1.44</ecNumber>
    </recommendedName>
</protein>
<comment type="subcellular location">
    <subcellularLocation>
        <location evidence="1">Cytoplasm</location>
    </subcellularLocation>
</comment>
<dbReference type="CDD" id="cd16432">
    <property type="entry name" value="CheB_Rec"/>
    <property type="match status" value="1"/>
</dbReference>
<dbReference type="Pfam" id="PF00072">
    <property type="entry name" value="Response_reg"/>
    <property type="match status" value="1"/>
</dbReference>
<evidence type="ECO:0000256" key="2">
    <source>
        <dbReference type="PROSITE-ProRule" id="PRU00050"/>
    </source>
</evidence>
<feature type="active site" evidence="1 2">
    <location>
        <position position="214"/>
    </location>
</feature>
<reference evidence="6" key="1">
    <citation type="submission" date="2021-06" db="EMBL/GenBank/DDBJ databases">
        <title>Elioraea tepida, sp. nov., a moderately thermophilic aerobic anoxygenic phototrophic bacterium isolated from an alkaline siliceous hot spring mat community in Yellowstone National Park, WY, USA.</title>
        <authorList>
            <person name="Saini M.K."/>
            <person name="Yoshida S."/>
            <person name="Sebastian A."/>
            <person name="Hirose S."/>
            <person name="Hara E."/>
            <person name="Tamaki H."/>
            <person name="Soulier N.T."/>
            <person name="Albert I."/>
            <person name="Hanada S."/>
            <person name="Bryant D.A."/>
            <person name="Tank M."/>
        </authorList>
    </citation>
    <scope>NUCLEOTIDE SEQUENCE</scope>
    <source>
        <strain evidence="6">MS-P2</strain>
    </source>
</reference>
<dbReference type="HAMAP" id="MF_00099">
    <property type="entry name" value="CheB_chemtxs"/>
    <property type="match status" value="1"/>
</dbReference>
<dbReference type="PROSITE" id="PS50122">
    <property type="entry name" value="CHEB"/>
    <property type="match status" value="1"/>
</dbReference>
<feature type="domain" description="CheB-type methylesterase" evidence="5">
    <location>
        <begin position="172"/>
        <end position="368"/>
    </location>
</feature>
<dbReference type="InterPro" id="IPR001789">
    <property type="entry name" value="Sig_transdc_resp-reg_receiver"/>
</dbReference>
<feature type="modified residue" description="4-aspartylphosphate" evidence="1 3">
    <location>
        <position position="73"/>
    </location>
</feature>
<dbReference type="EC" id="3.5.1.44" evidence="1"/>
<dbReference type="GO" id="GO:0050568">
    <property type="term" value="F:protein-glutamine glutaminase activity"/>
    <property type="evidence" value="ECO:0007669"/>
    <property type="project" value="UniProtKB-UniRule"/>
</dbReference>
<comment type="function">
    <text evidence="1">Involved in chemotaxis. Part of a chemotaxis signal transduction system that modulates chemotaxis in response to various stimuli. Catalyzes the demethylation of specific methylglutamate residues introduced into the chemoreceptors (methyl-accepting chemotaxis proteins or MCP) by CheR. Also mediates the irreversible deamidation of specific glutamine residues to glutamic acid.</text>
</comment>
<dbReference type="InterPro" id="IPR008248">
    <property type="entry name" value="CheB-like"/>
</dbReference>
<dbReference type="EC" id="3.1.1.61" evidence="1"/>
<keyword evidence="1" id="KW-0963">Cytoplasm</keyword>
<dbReference type="NCBIfam" id="NF001965">
    <property type="entry name" value="PRK00742.1"/>
    <property type="match status" value="1"/>
</dbReference>
<dbReference type="SMART" id="SM00448">
    <property type="entry name" value="REC"/>
    <property type="match status" value="1"/>
</dbReference>
<keyword evidence="7" id="KW-1185">Reference proteome</keyword>
<evidence type="ECO:0000313" key="7">
    <source>
        <dbReference type="Proteomes" id="UP000694001"/>
    </source>
</evidence>